<dbReference type="InterPro" id="IPR051782">
    <property type="entry name" value="ABC_Transporter_VariousFunc"/>
</dbReference>
<sequence length="299" mass="34262">MIQLSNISKKFGETQAARGISLMIPDGSVFGLLGSNGAGKSTLLRMMAGILKEDAGEILVDGDAVFDNPEIKQNLFYLSDAPYYFSNATLQTMKEFYQNLYPQFDQDGFEMLIRQFNLNENKRIRTFSKGMKRQAFIILAICSNTKYILCDEVFDGLDPIVSKVVKDLFRQERKMRKMTLVMASHDLKELEDFCDSIGIIHKGDLLHSSEIRKEASDMHKIQCVFEQDEEAFLREHLHIVRYGRTGNFVTMVVKGEKEAIMQKIQEKTPVWCETIPLSIEEIFLCNMEGVDYDISKVIF</sequence>
<dbReference type="EMBL" id="CACRTG010000021">
    <property type="protein sequence ID" value="VYT20420.1"/>
    <property type="molecule type" value="Genomic_DNA"/>
</dbReference>
<protein>
    <submittedName>
        <fullName evidence="5">ABC transporter ATP-binding protein YtrB</fullName>
    </submittedName>
</protein>
<dbReference type="InterPro" id="IPR003593">
    <property type="entry name" value="AAA+_ATPase"/>
</dbReference>
<dbReference type="SUPFAM" id="SSF52540">
    <property type="entry name" value="P-loop containing nucleoside triphosphate hydrolases"/>
    <property type="match status" value="1"/>
</dbReference>
<dbReference type="PANTHER" id="PTHR42939">
    <property type="entry name" value="ABC TRANSPORTER ATP-BINDING PROTEIN ALBC-RELATED"/>
    <property type="match status" value="1"/>
</dbReference>
<dbReference type="InterPro" id="IPR027417">
    <property type="entry name" value="P-loop_NTPase"/>
</dbReference>
<evidence type="ECO:0000256" key="2">
    <source>
        <dbReference type="ARBA" id="ARBA00022741"/>
    </source>
</evidence>
<keyword evidence="2" id="KW-0547">Nucleotide-binding</keyword>
<dbReference type="GO" id="GO:0016887">
    <property type="term" value="F:ATP hydrolysis activity"/>
    <property type="evidence" value="ECO:0007669"/>
    <property type="project" value="InterPro"/>
</dbReference>
<name>A0A6N2URV3_9FIRM</name>
<keyword evidence="1" id="KW-0813">Transport</keyword>
<accession>A0A6N2URV3</accession>
<evidence type="ECO:0000313" key="5">
    <source>
        <dbReference type="EMBL" id="VYT20420.1"/>
    </source>
</evidence>
<organism evidence="5">
    <name type="scientific">[Clostridium] nexile</name>
    <dbReference type="NCBI Taxonomy" id="29361"/>
    <lineage>
        <taxon>Bacteria</taxon>
        <taxon>Bacillati</taxon>
        <taxon>Bacillota</taxon>
        <taxon>Clostridia</taxon>
        <taxon>Lachnospirales</taxon>
        <taxon>Lachnospiraceae</taxon>
        <taxon>Tyzzerella</taxon>
    </lineage>
</organism>
<dbReference type="PANTHER" id="PTHR42939:SF1">
    <property type="entry name" value="ABC TRANSPORTER ATP-BINDING PROTEIN ALBC-RELATED"/>
    <property type="match status" value="1"/>
</dbReference>
<keyword evidence="3 5" id="KW-0067">ATP-binding</keyword>
<dbReference type="GO" id="GO:0005524">
    <property type="term" value="F:ATP binding"/>
    <property type="evidence" value="ECO:0007669"/>
    <property type="project" value="UniProtKB-KW"/>
</dbReference>
<dbReference type="PROSITE" id="PS50893">
    <property type="entry name" value="ABC_TRANSPORTER_2"/>
    <property type="match status" value="1"/>
</dbReference>
<gene>
    <name evidence="5" type="primary">ytrB_3</name>
    <name evidence="5" type="ORF">CNLFYP112_02246</name>
</gene>
<evidence type="ECO:0000256" key="3">
    <source>
        <dbReference type="ARBA" id="ARBA00022840"/>
    </source>
</evidence>
<dbReference type="SMART" id="SM00382">
    <property type="entry name" value="AAA"/>
    <property type="match status" value="1"/>
</dbReference>
<proteinExistence type="predicted"/>
<dbReference type="CDD" id="cd03230">
    <property type="entry name" value="ABC_DR_subfamily_A"/>
    <property type="match status" value="1"/>
</dbReference>
<evidence type="ECO:0000256" key="1">
    <source>
        <dbReference type="ARBA" id="ARBA00022448"/>
    </source>
</evidence>
<reference evidence="5" key="1">
    <citation type="submission" date="2019-11" db="EMBL/GenBank/DDBJ databases">
        <authorList>
            <person name="Feng L."/>
        </authorList>
    </citation>
    <scope>NUCLEOTIDE SEQUENCE</scope>
    <source>
        <strain evidence="5">CnexileLFYP112</strain>
    </source>
</reference>
<dbReference type="Pfam" id="PF00005">
    <property type="entry name" value="ABC_tran"/>
    <property type="match status" value="1"/>
</dbReference>
<dbReference type="InterPro" id="IPR003439">
    <property type="entry name" value="ABC_transporter-like_ATP-bd"/>
</dbReference>
<dbReference type="AlphaFoldDB" id="A0A6N2URV3"/>
<dbReference type="Gene3D" id="3.40.50.300">
    <property type="entry name" value="P-loop containing nucleotide triphosphate hydrolases"/>
    <property type="match status" value="1"/>
</dbReference>
<evidence type="ECO:0000259" key="4">
    <source>
        <dbReference type="PROSITE" id="PS50893"/>
    </source>
</evidence>
<feature type="domain" description="ABC transporter" evidence="4">
    <location>
        <begin position="2"/>
        <end position="227"/>
    </location>
</feature>